<sequence length="420" mass="47388">MPSKAEPSKTQATMASLTWGDELNGAKLKCCLTNQEYIRLDIIHDKITAKKVKKELPIPWYQRYPRFRGQHLNDKIYQARKVIAILTLALEKEHNELCVAIKQFRTPSCFYAELKSLEALKAVKNDHLTQHLATCEQARCIFFPWAHGGDLWAFWEGEYKGDPGEPTRTSDVYLWVLQQITGLAHALADIHGQGCRHGDLKPSNILHFTDGTSKLGTLKLADFGVSRIHEKSTGFRTKPTNTKASTLSYEAPEAFENYAEKPPRSRRYDCWSMGCIMLEFVIWLLYGFRGVTSFKMSRESPNYAYYQQISGSAARKSKMVDAVRIDPVVNDAIEALTSDLRFQNTSLKALVTIVQSKLLVIDPNDRLQAVDLHKALQGILENAPKDLASFAGAINPAIAVPAIFARPTLQHQTQATWEQY</sequence>
<accession>A0ACC2IL25</accession>
<gene>
    <name evidence="1" type="ORF">ONZ43_g4579</name>
</gene>
<dbReference type="EMBL" id="JAPESX010001257">
    <property type="protein sequence ID" value="KAJ8115828.1"/>
    <property type="molecule type" value="Genomic_DNA"/>
</dbReference>
<organism evidence="1 2">
    <name type="scientific">Nemania bipapillata</name>
    <dbReference type="NCBI Taxonomy" id="110536"/>
    <lineage>
        <taxon>Eukaryota</taxon>
        <taxon>Fungi</taxon>
        <taxon>Dikarya</taxon>
        <taxon>Ascomycota</taxon>
        <taxon>Pezizomycotina</taxon>
        <taxon>Sordariomycetes</taxon>
        <taxon>Xylariomycetidae</taxon>
        <taxon>Xylariales</taxon>
        <taxon>Xylariaceae</taxon>
        <taxon>Nemania</taxon>
    </lineage>
</organism>
<protein>
    <submittedName>
        <fullName evidence="1">Uncharacterized protein</fullName>
    </submittedName>
</protein>
<reference evidence="1" key="1">
    <citation type="submission" date="2022-11" db="EMBL/GenBank/DDBJ databases">
        <title>Genome Sequence of Nemania bipapillata.</title>
        <authorList>
            <person name="Buettner E."/>
        </authorList>
    </citation>
    <scope>NUCLEOTIDE SEQUENCE</scope>
    <source>
        <strain evidence="1">CP14</strain>
    </source>
</reference>
<proteinExistence type="predicted"/>
<keyword evidence="2" id="KW-1185">Reference proteome</keyword>
<evidence type="ECO:0000313" key="2">
    <source>
        <dbReference type="Proteomes" id="UP001153334"/>
    </source>
</evidence>
<name>A0ACC2IL25_9PEZI</name>
<evidence type="ECO:0000313" key="1">
    <source>
        <dbReference type="EMBL" id="KAJ8115828.1"/>
    </source>
</evidence>
<comment type="caution">
    <text evidence="1">The sequence shown here is derived from an EMBL/GenBank/DDBJ whole genome shotgun (WGS) entry which is preliminary data.</text>
</comment>
<dbReference type="Proteomes" id="UP001153334">
    <property type="component" value="Unassembled WGS sequence"/>
</dbReference>